<protein>
    <submittedName>
        <fullName evidence="2">Uncharacterized protein</fullName>
    </submittedName>
</protein>
<proteinExistence type="predicted"/>
<dbReference type="PANTHER" id="PTHR34684:SF1">
    <property type="entry name" value="OS08G0192200 PROTEIN"/>
    <property type="match status" value="1"/>
</dbReference>
<accession>A0A2P2JCE7</accession>
<feature type="compositionally biased region" description="Polar residues" evidence="1">
    <location>
        <begin position="111"/>
        <end position="120"/>
    </location>
</feature>
<dbReference type="EMBL" id="GGEC01010670">
    <property type="protein sequence ID" value="MBW91153.1"/>
    <property type="molecule type" value="Transcribed_RNA"/>
</dbReference>
<dbReference type="EMBL" id="GGEC01010672">
    <property type="protein sequence ID" value="MBW91155.1"/>
    <property type="molecule type" value="Transcribed_RNA"/>
</dbReference>
<reference evidence="2" key="1">
    <citation type="submission" date="2018-02" db="EMBL/GenBank/DDBJ databases">
        <title>Rhizophora mucronata_Transcriptome.</title>
        <authorList>
            <person name="Meera S.P."/>
            <person name="Sreeshan A."/>
            <person name="Augustine A."/>
        </authorList>
    </citation>
    <scope>NUCLEOTIDE SEQUENCE</scope>
    <source>
        <tissue evidence="2">Leaf</tissue>
    </source>
</reference>
<evidence type="ECO:0000256" key="1">
    <source>
        <dbReference type="SAM" id="MobiDB-lite"/>
    </source>
</evidence>
<feature type="compositionally biased region" description="Basic residues" evidence="1">
    <location>
        <begin position="213"/>
        <end position="250"/>
    </location>
</feature>
<organism evidence="2">
    <name type="scientific">Rhizophora mucronata</name>
    <name type="common">Asiatic mangrove</name>
    <dbReference type="NCBI Taxonomy" id="61149"/>
    <lineage>
        <taxon>Eukaryota</taxon>
        <taxon>Viridiplantae</taxon>
        <taxon>Streptophyta</taxon>
        <taxon>Embryophyta</taxon>
        <taxon>Tracheophyta</taxon>
        <taxon>Spermatophyta</taxon>
        <taxon>Magnoliopsida</taxon>
        <taxon>eudicotyledons</taxon>
        <taxon>Gunneridae</taxon>
        <taxon>Pentapetalae</taxon>
        <taxon>rosids</taxon>
        <taxon>fabids</taxon>
        <taxon>Malpighiales</taxon>
        <taxon>Rhizophoraceae</taxon>
        <taxon>Rhizophora</taxon>
    </lineage>
</organism>
<dbReference type="AlphaFoldDB" id="A0A2P2JCE7"/>
<feature type="region of interest" description="Disordered" evidence="1">
    <location>
        <begin position="151"/>
        <end position="250"/>
    </location>
</feature>
<sequence>MDLATENKIATMLLKEASELRKRAEKEGVHVYLEQPKVRGRPNGRFLTATVLGVQQANRAVEVNEMWQIRQKELEMEDRVKRKSRHERHNSMNCSDVTKSSRSASKRYALTDNNTSTSYSAGKRVSDNNSGEDEGLREEEIEEFLHSRVKRGRGAVGSRMDETGPYLPSGADHTENLPIGPDAREHRVVFGPEKPSLLESDESCEEKPDNAPRKKARKIYSRISEKHRKHASKEKSRDKKKKRKEKKSRH</sequence>
<name>A0A2P2JCE7_RHIMU</name>
<feature type="compositionally biased region" description="Polar residues" evidence="1">
    <location>
        <begin position="91"/>
        <end position="103"/>
    </location>
</feature>
<evidence type="ECO:0000313" key="2">
    <source>
        <dbReference type="EMBL" id="MBW91155.1"/>
    </source>
</evidence>
<feature type="region of interest" description="Disordered" evidence="1">
    <location>
        <begin position="79"/>
        <end position="138"/>
    </location>
</feature>
<dbReference type="PANTHER" id="PTHR34684">
    <property type="entry name" value="OS08G0192200 PROTEIN"/>
    <property type="match status" value="1"/>
</dbReference>